<proteinExistence type="inferred from homology"/>
<protein>
    <submittedName>
        <fullName evidence="6">Cyanophycinase</fullName>
    </submittedName>
</protein>
<dbReference type="PANTHER" id="PTHR36175:SF1">
    <property type="entry name" value="CYANOPHYCINASE"/>
    <property type="match status" value="1"/>
</dbReference>
<keyword evidence="5" id="KW-0732">Signal</keyword>
<reference evidence="6 7" key="1">
    <citation type="submission" date="2016-08" db="EMBL/GenBank/DDBJ databases">
        <authorList>
            <person name="Seilhamer J.J."/>
        </authorList>
    </citation>
    <scope>NUCLEOTIDE SEQUENCE [LARGE SCALE GENOMIC DNA]</scope>
    <source>
        <strain evidence="6 7">A37T2</strain>
    </source>
</reference>
<sequence length="327" mass="35099">MKKLIVFYALIAMFGYHISRAQSSPVTVKKSTTRHGPEKGSLIIIGGGGSTPAIWAKFVELAGGKEKANIVVVTTATGDSAEFSQSSIRSIKKNTGVEHVTLLHTGDLAVANSDQFVAAINHATAVFFDGGRQWRPAQSYLNTKAHQAFLDLLDRGGVIAGSSAGASIQGSFLWRGDTEGAQVLIGDHTQGLGFLKNSAIDQHLLTRNRQFDLTDFIRQAPELIGIGLEQATAIWVHRDTLEVIGKSYVAIYDYNTIIGNGVKHVVKDKEVFTASSGPFFFLHEGQRYDLKNRQVIEPVPTATTRPLAIGKEHSAKAAAAGSAAADD</sequence>
<keyword evidence="2" id="KW-0645">Protease</keyword>
<feature type="chain" id="PRO_5008691800" evidence="5">
    <location>
        <begin position="22"/>
        <end position="327"/>
    </location>
</feature>
<dbReference type="PANTHER" id="PTHR36175">
    <property type="entry name" value="CYANOPHYCINASE"/>
    <property type="match status" value="1"/>
</dbReference>
<dbReference type="RefSeq" id="WP_089713860.1">
    <property type="nucleotide sequence ID" value="NZ_FMAR01000012.1"/>
</dbReference>
<evidence type="ECO:0000313" key="7">
    <source>
        <dbReference type="Proteomes" id="UP000242818"/>
    </source>
</evidence>
<gene>
    <name evidence="6" type="ORF">GA0116948_11237</name>
</gene>
<dbReference type="SUPFAM" id="SSF52317">
    <property type="entry name" value="Class I glutamine amidotransferase-like"/>
    <property type="match status" value="1"/>
</dbReference>
<evidence type="ECO:0000256" key="2">
    <source>
        <dbReference type="ARBA" id="ARBA00022670"/>
    </source>
</evidence>
<accession>A0A1C4F720</accession>
<dbReference type="Gene3D" id="3.40.50.880">
    <property type="match status" value="1"/>
</dbReference>
<dbReference type="GO" id="GO:0008236">
    <property type="term" value="F:serine-type peptidase activity"/>
    <property type="evidence" value="ECO:0007669"/>
    <property type="project" value="UniProtKB-KW"/>
</dbReference>
<dbReference type="EMBL" id="FMAR01000012">
    <property type="protein sequence ID" value="SCC51433.1"/>
    <property type="molecule type" value="Genomic_DNA"/>
</dbReference>
<dbReference type="STRING" id="1335309.GA0116948_11237"/>
<keyword evidence="7" id="KW-1185">Reference proteome</keyword>
<keyword evidence="4" id="KW-0720">Serine protease</keyword>
<dbReference type="Pfam" id="PF03575">
    <property type="entry name" value="Peptidase_S51"/>
    <property type="match status" value="1"/>
</dbReference>
<dbReference type="AlphaFoldDB" id="A0A1C4F720"/>
<keyword evidence="3" id="KW-0378">Hydrolase</keyword>
<dbReference type="Proteomes" id="UP000242818">
    <property type="component" value="Unassembled WGS sequence"/>
</dbReference>
<comment type="similarity">
    <text evidence="1">Belongs to the peptidase S51 family.</text>
</comment>
<organism evidence="6 7">
    <name type="scientific">Chitinophaga costaii</name>
    <dbReference type="NCBI Taxonomy" id="1335309"/>
    <lineage>
        <taxon>Bacteria</taxon>
        <taxon>Pseudomonadati</taxon>
        <taxon>Bacteroidota</taxon>
        <taxon>Chitinophagia</taxon>
        <taxon>Chitinophagales</taxon>
        <taxon>Chitinophagaceae</taxon>
        <taxon>Chitinophaga</taxon>
    </lineage>
</organism>
<dbReference type="GO" id="GO:0006508">
    <property type="term" value="P:proteolysis"/>
    <property type="evidence" value="ECO:0007669"/>
    <property type="project" value="UniProtKB-KW"/>
</dbReference>
<feature type="signal peptide" evidence="5">
    <location>
        <begin position="1"/>
        <end position="21"/>
    </location>
</feature>
<evidence type="ECO:0000256" key="1">
    <source>
        <dbReference type="ARBA" id="ARBA00006534"/>
    </source>
</evidence>
<evidence type="ECO:0000256" key="5">
    <source>
        <dbReference type="SAM" id="SignalP"/>
    </source>
</evidence>
<evidence type="ECO:0000256" key="4">
    <source>
        <dbReference type="ARBA" id="ARBA00022825"/>
    </source>
</evidence>
<dbReference type="InterPro" id="IPR029062">
    <property type="entry name" value="Class_I_gatase-like"/>
</dbReference>
<dbReference type="OrthoDB" id="9799980at2"/>
<dbReference type="InterPro" id="IPR005320">
    <property type="entry name" value="Peptidase_S51"/>
</dbReference>
<name>A0A1C4F720_9BACT</name>
<evidence type="ECO:0000313" key="6">
    <source>
        <dbReference type="EMBL" id="SCC51433.1"/>
    </source>
</evidence>
<dbReference type="CDD" id="cd03145">
    <property type="entry name" value="GAT1_cyanophycinase"/>
    <property type="match status" value="1"/>
</dbReference>
<evidence type="ECO:0000256" key="3">
    <source>
        <dbReference type="ARBA" id="ARBA00022801"/>
    </source>
</evidence>